<evidence type="ECO:0000256" key="8">
    <source>
        <dbReference type="ARBA" id="ARBA00048348"/>
    </source>
</evidence>
<comment type="cofactor">
    <cofactor evidence="9">
        <name>Zn(2+)</name>
        <dbReference type="ChEBI" id="CHEBI:29105"/>
    </cofactor>
    <text evidence="9">Binds 1 zinc ion per subunit.</text>
</comment>
<dbReference type="PANTHER" id="PTHR11002">
    <property type="entry name" value="CARBONIC ANHYDRASE"/>
    <property type="match status" value="1"/>
</dbReference>
<evidence type="ECO:0000256" key="5">
    <source>
        <dbReference type="ARBA" id="ARBA00022833"/>
    </source>
</evidence>
<organism evidence="11">
    <name type="scientific">Spongospora subterranea</name>
    <dbReference type="NCBI Taxonomy" id="70186"/>
    <lineage>
        <taxon>Eukaryota</taxon>
        <taxon>Sar</taxon>
        <taxon>Rhizaria</taxon>
        <taxon>Endomyxa</taxon>
        <taxon>Phytomyxea</taxon>
        <taxon>Plasmodiophorida</taxon>
        <taxon>Plasmodiophoridae</taxon>
        <taxon>Spongospora</taxon>
    </lineage>
</organism>
<evidence type="ECO:0000256" key="1">
    <source>
        <dbReference type="ARBA" id="ARBA00006217"/>
    </source>
</evidence>
<evidence type="ECO:0000256" key="7">
    <source>
        <dbReference type="ARBA" id="ARBA00031969"/>
    </source>
</evidence>
<protein>
    <recommendedName>
        <fullName evidence="3 10">Carbonic anhydrase</fullName>
        <ecNumber evidence="2 10">4.2.1.1</ecNumber>
    </recommendedName>
    <alternativeName>
        <fullName evidence="7 10">Carbonate dehydratase</fullName>
    </alternativeName>
</protein>
<dbReference type="CDD" id="cd00883">
    <property type="entry name" value="beta_CA_cladeA"/>
    <property type="match status" value="1"/>
</dbReference>
<evidence type="ECO:0000256" key="6">
    <source>
        <dbReference type="ARBA" id="ARBA00023239"/>
    </source>
</evidence>
<evidence type="ECO:0000256" key="9">
    <source>
        <dbReference type="PIRSR" id="PIRSR601765-1"/>
    </source>
</evidence>
<comment type="similarity">
    <text evidence="1 10">Belongs to the beta-class carbonic anhydrase family.</text>
</comment>
<dbReference type="GO" id="GO:0015976">
    <property type="term" value="P:carbon utilization"/>
    <property type="evidence" value="ECO:0007669"/>
    <property type="project" value="InterPro"/>
</dbReference>
<dbReference type="InterPro" id="IPR001765">
    <property type="entry name" value="Carbonic_anhydrase"/>
</dbReference>
<dbReference type="EMBL" id="HACM01000621">
    <property type="protein sequence ID" value="CRZ01063.1"/>
    <property type="molecule type" value="Transcribed_RNA"/>
</dbReference>
<dbReference type="PANTHER" id="PTHR11002:SF76">
    <property type="entry name" value="CARBONIC ANHYDRASE"/>
    <property type="match status" value="1"/>
</dbReference>
<feature type="binding site" evidence="9">
    <location>
        <position position="126"/>
    </location>
    <ligand>
        <name>Zn(2+)</name>
        <dbReference type="ChEBI" id="CHEBI:29105"/>
    </ligand>
</feature>
<feature type="binding site" evidence="9">
    <location>
        <position position="70"/>
    </location>
    <ligand>
        <name>Zn(2+)</name>
        <dbReference type="ChEBI" id="CHEBI:29105"/>
    </ligand>
</feature>
<dbReference type="SUPFAM" id="SSF53056">
    <property type="entry name" value="beta-carbonic anhydrase, cab"/>
    <property type="match status" value="1"/>
</dbReference>
<dbReference type="InterPro" id="IPR036874">
    <property type="entry name" value="Carbonic_anhydrase_sf"/>
</dbReference>
<feature type="binding site" evidence="9">
    <location>
        <position position="129"/>
    </location>
    <ligand>
        <name>Zn(2+)</name>
        <dbReference type="ChEBI" id="CHEBI:29105"/>
    </ligand>
</feature>
<keyword evidence="6 10" id="KW-0456">Lyase</keyword>
<dbReference type="GO" id="GO:0008270">
    <property type="term" value="F:zinc ion binding"/>
    <property type="evidence" value="ECO:0007669"/>
    <property type="project" value="UniProtKB-UniRule"/>
</dbReference>
<reference evidence="11" key="1">
    <citation type="submission" date="2015-04" db="EMBL/GenBank/DDBJ databases">
        <title>The genome sequence of the plant pathogenic Rhizarian Plasmodiophora brassicae reveals insights in its biotrophic life cycle and the origin of chitin synthesis.</title>
        <authorList>
            <person name="Schwelm A."/>
            <person name="Fogelqvist J."/>
            <person name="Knaust A."/>
            <person name="Julke S."/>
            <person name="Lilja T."/>
            <person name="Dhandapani V."/>
            <person name="Bonilla-Rosso G."/>
            <person name="Karlsson M."/>
            <person name="Shevchenko A."/>
            <person name="Choi S.R."/>
            <person name="Kim H.G."/>
            <person name="Park J.Y."/>
            <person name="Lim Y.P."/>
            <person name="Ludwig-Muller J."/>
            <person name="Dixelius C."/>
        </authorList>
    </citation>
    <scope>NUCLEOTIDE SEQUENCE</scope>
    <source>
        <tissue evidence="11">Potato root galls</tissue>
    </source>
</reference>
<name>A0A0H5QG81_9EUKA</name>
<dbReference type="AlphaFoldDB" id="A0A0H5QG81"/>
<comment type="function">
    <text evidence="10">Reversible hydration of carbon dioxide.</text>
</comment>
<dbReference type="PROSITE" id="PS00704">
    <property type="entry name" value="PROK_CO2_ANHYDRASE_1"/>
    <property type="match status" value="1"/>
</dbReference>
<keyword evidence="4 9" id="KW-0479">Metal-binding</keyword>
<accession>A0A0H5QG81</accession>
<evidence type="ECO:0000256" key="3">
    <source>
        <dbReference type="ARBA" id="ARBA00014628"/>
    </source>
</evidence>
<dbReference type="FunFam" id="3.40.1050.10:FF:000001">
    <property type="entry name" value="Carbonic anhydrase"/>
    <property type="match status" value="1"/>
</dbReference>
<evidence type="ECO:0000256" key="4">
    <source>
        <dbReference type="ARBA" id="ARBA00022723"/>
    </source>
</evidence>
<keyword evidence="5 9" id="KW-0862">Zinc</keyword>
<dbReference type="InterPro" id="IPR015892">
    <property type="entry name" value="Carbonic_anhydrase_CS"/>
</dbReference>
<evidence type="ECO:0000313" key="11">
    <source>
        <dbReference type="EMBL" id="CRZ01063.1"/>
    </source>
</evidence>
<comment type="catalytic activity">
    <reaction evidence="8 10">
        <text>hydrogencarbonate + H(+) = CO2 + H2O</text>
        <dbReference type="Rhea" id="RHEA:10748"/>
        <dbReference type="ChEBI" id="CHEBI:15377"/>
        <dbReference type="ChEBI" id="CHEBI:15378"/>
        <dbReference type="ChEBI" id="CHEBI:16526"/>
        <dbReference type="ChEBI" id="CHEBI:17544"/>
        <dbReference type="EC" id="4.2.1.1"/>
    </reaction>
</comment>
<dbReference type="Gene3D" id="3.40.1050.10">
    <property type="entry name" value="Carbonic anhydrase"/>
    <property type="match status" value="1"/>
</dbReference>
<dbReference type="GO" id="GO:0004089">
    <property type="term" value="F:carbonate dehydratase activity"/>
    <property type="evidence" value="ECO:0007669"/>
    <property type="project" value="UniProtKB-UniRule"/>
</dbReference>
<proteinExistence type="inferred from homology"/>
<evidence type="ECO:0000256" key="2">
    <source>
        <dbReference type="ARBA" id="ARBA00012925"/>
    </source>
</evidence>
<evidence type="ECO:0000256" key="10">
    <source>
        <dbReference type="RuleBase" id="RU003956"/>
    </source>
</evidence>
<dbReference type="EC" id="4.2.1.1" evidence="2 10"/>
<feature type="binding site" evidence="9">
    <location>
        <position position="72"/>
    </location>
    <ligand>
        <name>Zn(2+)</name>
        <dbReference type="ChEBI" id="CHEBI:29105"/>
    </ligand>
</feature>
<dbReference type="SMART" id="SM00947">
    <property type="entry name" value="Pro_CA"/>
    <property type="match status" value="1"/>
</dbReference>
<sequence length="245" mass="27352">MLSLAAARVLRTRPASRPLTLRLFNKKPSDASDPFPEIFANNKKWIKSRGPDFFKKTAESQSPRILWIGCSDSRVSAQSIAGLETGEVFVHRNIANMVVGTDVNLLSVLEFSVEVLKVPHIIVCGHYGCGGVKAALEKHEGGVLGNWLCMIRDVHRLHRDKINAVGDDPELQVRKLVELNVQEQCINLYKTATVQRSLHKTGKPQIHGMVYDIKDGVLHELPVDYRECLESLDDVYGLFGSKDPK</sequence>
<dbReference type="Pfam" id="PF00484">
    <property type="entry name" value="Pro_CA"/>
    <property type="match status" value="1"/>
</dbReference>